<dbReference type="RefSeq" id="WP_064611507.1">
    <property type="nucleotide sequence ID" value="NZ_LXHB01000101.1"/>
</dbReference>
<dbReference type="PATRIC" id="fig|480.237.peg.671"/>
<dbReference type="Gene3D" id="3.30.70.1070">
    <property type="entry name" value="Sporulation related repeat"/>
    <property type="match status" value="1"/>
</dbReference>
<dbReference type="InterPro" id="IPR007730">
    <property type="entry name" value="SPOR-like_dom"/>
</dbReference>
<comment type="caution">
    <text evidence="3">The sequence shown here is derived from an EMBL/GenBank/DDBJ whole genome shotgun (WGS) entry which is preliminary data.</text>
</comment>
<accession>A0A198UNB4</accession>
<feature type="domain" description="SPOR" evidence="2">
    <location>
        <begin position="144"/>
        <end position="215"/>
    </location>
</feature>
<dbReference type="OrthoDB" id="8558195at2"/>
<organism evidence="3 4">
    <name type="scientific">Moraxella catarrhalis</name>
    <name type="common">Branhamella catarrhalis</name>
    <dbReference type="NCBI Taxonomy" id="480"/>
    <lineage>
        <taxon>Bacteria</taxon>
        <taxon>Pseudomonadati</taxon>
        <taxon>Pseudomonadota</taxon>
        <taxon>Gammaproteobacteria</taxon>
        <taxon>Moraxellales</taxon>
        <taxon>Moraxellaceae</taxon>
        <taxon>Moraxella</taxon>
    </lineage>
</organism>
<dbReference type="EMBL" id="LXHC01000005">
    <property type="protein sequence ID" value="OAU97830.1"/>
    <property type="molecule type" value="Genomic_DNA"/>
</dbReference>
<evidence type="ECO:0000256" key="1">
    <source>
        <dbReference type="SAM" id="Phobius"/>
    </source>
</evidence>
<sequence>MAQRPQKQPSAVYKDEVHNQSLGLSSLLWIVVGLLVAAMLAVFLYVSPLFDGFGQSTDPKPEATVEPITASEPEIEFEFYEVLPEQKFQSIPEGVSIQDREDNILPKPSTDVIINHSTKASTDQPADISIVEENTADDEPNHQSQYILQIKSYEKAKDADLKRAEVLMAGVDAIVVRQDAKNGYVYQVISTPMTQKEASAASVRLRNNGIDSLLIEQRPTPK</sequence>
<keyword evidence="4" id="KW-1185">Reference proteome</keyword>
<dbReference type="SUPFAM" id="SSF110997">
    <property type="entry name" value="Sporulation related repeat"/>
    <property type="match status" value="1"/>
</dbReference>
<keyword evidence="1" id="KW-1133">Transmembrane helix</keyword>
<name>A0A198UNB4_MORCA</name>
<dbReference type="InterPro" id="IPR036680">
    <property type="entry name" value="SPOR-like_sf"/>
</dbReference>
<dbReference type="Pfam" id="PF05036">
    <property type="entry name" value="SPOR"/>
    <property type="match status" value="1"/>
</dbReference>
<reference evidence="3 4" key="1">
    <citation type="journal article" date="2016" name="Genome Biol. Evol.">
        <title>Comparative Genomic Analyses of the Moraxella catarrhalis Serosensitive and Seroresistant Lineages Demonstrate Their Independent Evolution.</title>
        <authorList>
            <person name="Earl J.P."/>
            <person name="de Vries S.P."/>
            <person name="Ahmed A."/>
            <person name="Powell E."/>
            <person name="Schultz M.P."/>
            <person name="Hermans P.W."/>
            <person name="Hill D.J."/>
            <person name="Zhou Z."/>
            <person name="Constantinidou C.I."/>
            <person name="Hu F.Z."/>
            <person name="Bootsma H.J."/>
            <person name="Ehrlich G.D."/>
        </authorList>
    </citation>
    <scope>NUCLEOTIDE SEQUENCE [LARGE SCALE GENOMIC DNA]</scope>
    <source>
        <strain evidence="3 4">Z7542</strain>
    </source>
</reference>
<gene>
    <name evidence="3" type="ORF">AO384_0516</name>
</gene>
<evidence type="ECO:0000313" key="4">
    <source>
        <dbReference type="Proteomes" id="UP000078228"/>
    </source>
</evidence>
<dbReference type="GO" id="GO:0042834">
    <property type="term" value="F:peptidoglycan binding"/>
    <property type="evidence" value="ECO:0007669"/>
    <property type="project" value="InterPro"/>
</dbReference>
<evidence type="ECO:0000313" key="3">
    <source>
        <dbReference type="EMBL" id="OAU97830.1"/>
    </source>
</evidence>
<proteinExistence type="predicted"/>
<protein>
    <recommendedName>
        <fullName evidence="2">SPOR domain-containing protein</fullName>
    </recommendedName>
</protein>
<evidence type="ECO:0000259" key="2">
    <source>
        <dbReference type="Pfam" id="PF05036"/>
    </source>
</evidence>
<dbReference type="AlphaFoldDB" id="A0A198UNB4"/>
<dbReference type="Proteomes" id="UP000078228">
    <property type="component" value="Unassembled WGS sequence"/>
</dbReference>
<dbReference type="eggNOG" id="COG3087">
    <property type="taxonomic scope" value="Bacteria"/>
</dbReference>
<feature type="transmembrane region" description="Helical" evidence="1">
    <location>
        <begin position="27"/>
        <end position="46"/>
    </location>
</feature>
<keyword evidence="1" id="KW-0472">Membrane</keyword>
<keyword evidence="1" id="KW-0812">Transmembrane</keyword>